<protein>
    <submittedName>
        <fullName evidence="1">Dynamin family protein</fullName>
    </submittedName>
</protein>
<dbReference type="EMBL" id="CP093255">
    <property type="protein sequence ID" value="UNH37953.1"/>
    <property type="molecule type" value="Genomic_DNA"/>
</dbReference>
<sequence>MKKQMLRRDFLESFKGLQKSFESSLVQAKALDSNFNERYDHFHRIITTILHDALKNLSDGNPISDSVREFISAMENQDKALKNNIKSHDKGITFREKFEDSLLVYIYGKVKSGKSSLGNYIALGHTDPENPVEYAQDGLRYFSHEQTNASNGDIQGAAVKQGKFRVGSTEATSSIQGFNLYGLTWVDSPGLHSVQDQNGNLAREYADHADLILYTMRSDAPGRASDFVEIKSLIDKNKSIMLLLTGSDNTEEDDWDEDTDQPIVSIVMKTEDSRQEQQKFVRTELEKVCPNSKNIDILSISARYAELHENDRIALDDSGMGTLFYHLERISQEDGVQMKRRAPANNFKYFLDGCKESLEIYRKQTSILTEKINNISKDTDKNIIPLIYNAKASIQQEIVNEFNQLYKDRNNELLINEALKKAQVKWDRLLEDEVNNAVSIILSKVLKDFKSAVNTAWSTSNLSLPTFTVEKVIEEIPDHYEPGTRKRNSGIGGFLGTAIGFAVGGPVGAAIGGTLGGGLGAATGNSGEYRTKKIELSVGDNLNSIQERVNKSYQGAVENLIYQSINYQLGSYLDDASKTCQKLEHNIQDFNHKLDSLIQQTEILAR</sequence>
<keyword evidence="2" id="KW-1185">Reference proteome</keyword>
<name>A0ACD3Y584_9GAMM</name>
<evidence type="ECO:0000313" key="2">
    <source>
        <dbReference type="Proteomes" id="UP000829420"/>
    </source>
</evidence>
<accession>A0ACD3Y584</accession>
<gene>
    <name evidence="1" type="ORF">MNY70_10595</name>
</gene>
<reference evidence="1" key="1">
    <citation type="submission" date="2022-03" db="EMBL/GenBank/DDBJ databases">
        <title>ESBL-producing Moellerella wisconsensis and Escherichia marmotae isolated from wild game meat.</title>
        <authorList>
            <person name="Biggel M."/>
        </authorList>
    </citation>
    <scope>NUCLEOTIDE SEQUENCE</scope>
    <source>
        <strain evidence="1">W1</strain>
    </source>
</reference>
<dbReference type="Proteomes" id="UP000829420">
    <property type="component" value="Chromosome"/>
</dbReference>
<organism evidence="1 2">
    <name type="scientific">Moellerella wisconsensis</name>
    <dbReference type="NCBI Taxonomy" id="158849"/>
    <lineage>
        <taxon>Bacteria</taxon>
        <taxon>Pseudomonadati</taxon>
        <taxon>Pseudomonadota</taxon>
        <taxon>Gammaproteobacteria</taxon>
        <taxon>Enterobacterales</taxon>
        <taxon>Morganellaceae</taxon>
        <taxon>Moellerella</taxon>
    </lineage>
</organism>
<proteinExistence type="predicted"/>
<evidence type="ECO:0000313" key="1">
    <source>
        <dbReference type="EMBL" id="UNH37953.1"/>
    </source>
</evidence>